<dbReference type="KEGG" id="ssoa:SULA_2308"/>
<dbReference type="EMBL" id="CP033238">
    <property type="protein sequence ID" value="AZF76815.1"/>
    <property type="molecule type" value="Genomic_DNA"/>
</dbReference>
<dbReference type="KEGG" id="ssof:SULC_2306"/>
<dbReference type="NCBIfam" id="NF040581">
    <property type="entry name" value="cas_Crn1"/>
    <property type="match status" value="1"/>
</dbReference>
<dbReference type="EMBL" id="LT549890">
    <property type="protein sequence ID" value="SAI85073.1"/>
    <property type="molecule type" value="Genomic_DNA"/>
</dbReference>
<evidence type="ECO:0000313" key="4">
    <source>
        <dbReference type="EMBL" id="AZF68952.1"/>
    </source>
</evidence>
<evidence type="ECO:0000313" key="20">
    <source>
        <dbReference type="Proteomes" id="UP000273443"/>
    </source>
</evidence>
<evidence type="ECO:0000313" key="3">
    <source>
        <dbReference type="EMBL" id="AKA79861.1"/>
    </source>
</evidence>
<evidence type="ECO:0000313" key="14">
    <source>
        <dbReference type="Proteomes" id="UP000033085"/>
    </source>
</evidence>
<evidence type="ECO:0000313" key="21">
    <source>
        <dbReference type="Proteomes" id="UP000275843"/>
    </source>
</evidence>
<proteinExistence type="predicted"/>
<dbReference type="GeneID" id="1454411"/>
<dbReference type="Proteomes" id="UP000267993">
    <property type="component" value="Chromosome"/>
</dbReference>
<reference evidence="3" key="5">
    <citation type="submission" date="2018-10" db="EMBL/GenBank/DDBJ databases">
        <authorList>
            <person name="McCarthy S."/>
            <person name="Gradnigo J."/>
            <person name="Johnson T."/>
            <person name="Payne S."/>
            <person name="Lipzen A."/>
            <person name="Schackwitz W."/>
            <person name="Martin J."/>
            <person name="Moriyama E."/>
            <person name="Blum P."/>
        </authorList>
    </citation>
    <scope>NUCLEOTIDE SEQUENCE</scope>
    <source>
        <strain evidence="1">SARC-B</strain>
        <strain evidence="2">SARC-C</strain>
        <strain evidence="3">SULA</strain>
    </source>
</reference>
<evidence type="ECO:0000313" key="17">
    <source>
        <dbReference type="Proteomes" id="UP000267993"/>
    </source>
</evidence>
<evidence type="ECO:0000313" key="24">
    <source>
        <dbReference type="Proteomes" id="UP000594632"/>
    </source>
</evidence>
<dbReference type="KEGG" id="ssol:SULB_2309"/>
<evidence type="ECO:0000313" key="2">
    <source>
        <dbReference type="EMBL" id="AKA77169.1"/>
    </source>
</evidence>
<dbReference type="AlphaFoldDB" id="A0A0E3GWY1"/>
<dbReference type="Proteomes" id="UP000269431">
    <property type="component" value="Chromosome"/>
</dbReference>
<dbReference type="Proteomes" id="UP000282269">
    <property type="component" value="Chromosome"/>
</dbReference>
<name>A0A0E3GWY1_SACSO</name>
<sequence length="177" mass="19775">MVKLVATLGKSPGGIAETLDNLISGNYVAPFEAKQIKVNELVVIRTEEVTESYYFLKTILLCCLDFTNVKEVSLPFDDISFPQDFITVRETVRKVLSTGDYLDFSGGRKAITAAAVLTARDVGAHLVTTIIDQDDYIRMNKRYEELKGKALSVYNKGQCLSYFCDLMSSKAKTIIFF</sequence>
<dbReference type="RefSeq" id="WP_009988389.1">
    <property type="nucleotide sequence ID" value="NZ_CP011055.2"/>
</dbReference>
<evidence type="ECO:0000313" key="7">
    <source>
        <dbReference type="EMBL" id="AZF76815.1"/>
    </source>
</evidence>
<dbReference type="Proteomes" id="UP000033057">
    <property type="component" value="Chromosome"/>
</dbReference>
<dbReference type="EMBL" id="CP033236">
    <property type="protein sequence ID" value="AZF71572.1"/>
    <property type="molecule type" value="Genomic_DNA"/>
</dbReference>
<evidence type="ECO:0000313" key="18">
    <source>
        <dbReference type="Proteomes" id="UP000269431"/>
    </source>
</evidence>
<dbReference type="EMBL" id="CP033239">
    <property type="protein sequence ID" value="AZF79422.1"/>
    <property type="molecule type" value="Genomic_DNA"/>
</dbReference>
<dbReference type="GeneID" id="44130253"/>
<dbReference type="EMBL" id="CP011055">
    <property type="protein sequence ID" value="AKA74474.1"/>
    <property type="molecule type" value="Genomic_DNA"/>
</dbReference>
<dbReference type="OrthoDB" id="37074at2157"/>
<evidence type="ECO:0000313" key="23">
    <source>
        <dbReference type="Proteomes" id="UP000282269"/>
    </source>
</evidence>
<dbReference type="Proteomes" id="UP000594632">
    <property type="component" value="Chromosome"/>
</dbReference>
<evidence type="ECO:0000313" key="15">
    <source>
        <dbReference type="Proteomes" id="UP000033106"/>
    </source>
</evidence>
<evidence type="ECO:0000313" key="16">
    <source>
        <dbReference type="Proteomes" id="UP000076770"/>
    </source>
</evidence>
<dbReference type="EMBL" id="CP033235">
    <property type="protein sequence ID" value="AZF68952.1"/>
    <property type="molecule type" value="Genomic_DNA"/>
</dbReference>
<dbReference type="EMBL" id="CP033240">
    <property type="protein sequence ID" value="AZF82026.1"/>
    <property type="molecule type" value="Genomic_DNA"/>
</dbReference>
<evidence type="ECO:0000313" key="10">
    <source>
        <dbReference type="EMBL" id="AZF84608.1"/>
    </source>
</evidence>
<dbReference type="Proteomes" id="UP000275843">
    <property type="component" value="Chromosome"/>
</dbReference>
<dbReference type="Proteomes" id="UP000033106">
    <property type="component" value="Chromosome"/>
</dbReference>
<reference evidence="16" key="2">
    <citation type="submission" date="2016-04" db="EMBL/GenBank/DDBJ databases">
        <authorList>
            <person name="Shah S.A."/>
            <person name="Garrett R.A."/>
        </authorList>
    </citation>
    <scope>NUCLEOTIDE SEQUENCE [LARGE SCALE GENOMIC DNA]</scope>
    <source>
        <strain evidence="16">ATCC 35091 / DSM 1616 / JCM 8930 / NBRC 15331 / P1</strain>
    </source>
</reference>
<evidence type="ECO:0000313" key="5">
    <source>
        <dbReference type="EMBL" id="AZF71572.1"/>
    </source>
</evidence>
<evidence type="ECO:0000313" key="9">
    <source>
        <dbReference type="EMBL" id="AZF82026.1"/>
    </source>
</evidence>
<reference evidence="12" key="3">
    <citation type="submission" date="2016-04" db="EMBL/GenBank/DDBJ databases">
        <authorList>
            <person name="Evans L.H."/>
            <person name="Alamgir A."/>
            <person name="Owens N."/>
            <person name="Weber N.D."/>
            <person name="Virtaneva K."/>
            <person name="Barbian K."/>
            <person name="Babar A."/>
            <person name="Rosenke K."/>
        </authorList>
    </citation>
    <scope>NUCLEOTIDE SEQUENCE</scope>
    <source>
        <strain evidence="12">P1</strain>
    </source>
</reference>
<evidence type="ECO:0000313" key="8">
    <source>
        <dbReference type="EMBL" id="AZF79422.1"/>
    </source>
</evidence>
<evidence type="ECO:0000313" key="11">
    <source>
        <dbReference type="EMBL" id="QPG48936.1"/>
    </source>
</evidence>
<reference evidence="13 14" key="1">
    <citation type="journal article" date="2015" name="Genome Announc.">
        <title>Complete Genome Sequence of Sulfolobus solfataricus Strain 98/2 and Evolved Derivatives.</title>
        <authorList>
            <person name="McCarthy S."/>
            <person name="Gradnigo J."/>
            <person name="Johnson T."/>
            <person name="Payne S."/>
            <person name="Lipzen A."/>
            <person name="Martin J."/>
            <person name="Schackwitz W."/>
            <person name="Moriyama E."/>
            <person name="Blum P."/>
        </authorList>
    </citation>
    <scope>NUCLEOTIDE SEQUENCE [LARGE SCALE GENOMIC DNA]</scope>
    <source>
        <strain evidence="13">98/2 SULC</strain>
        <strain evidence="1">SARC-B</strain>
        <strain evidence="2">SARC-C</strain>
        <strain evidence="3 15">SULA</strain>
        <strain evidence="14">SULB</strain>
    </source>
</reference>
<dbReference type="EMBL" id="CP033237">
    <property type="protein sequence ID" value="AZF74192.1"/>
    <property type="molecule type" value="Genomic_DNA"/>
</dbReference>
<evidence type="ECO:0000313" key="13">
    <source>
        <dbReference type="Proteomes" id="UP000033057"/>
    </source>
</evidence>
<dbReference type="EMBL" id="CP050869">
    <property type="protein sequence ID" value="QPG48936.1"/>
    <property type="molecule type" value="Genomic_DNA"/>
</dbReference>
<organism evidence="3 15">
    <name type="scientific">Saccharolobus solfataricus</name>
    <name type="common">Sulfolobus solfataricus</name>
    <dbReference type="NCBI Taxonomy" id="2287"/>
    <lineage>
        <taxon>Archaea</taxon>
        <taxon>Thermoproteota</taxon>
        <taxon>Thermoprotei</taxon>
        <taxon>Sulfolobales</taxon>
        <taxon>Sulfolobaceae</taxon>
        <taxon>Saccharolobus</taxon>
    </lineage>
</organism>
<dbReference type="EMBL" id="CP011057">
    <property type="protein sequence ID" value="AKA79861.1"/>
    <property type="molecule type" value="Genomic_DNA"/>
</dbReference>
<evidence type="ECO:0008006" key="25">
    <source>
        <dbReference type="Google" id="ProtNLM"/>
    </source>
</evidence>
<dbReference type="SMR" id="A0A0E3GWY1"/>
<dbReference type="Proteomes" id="UP000273194">
    <property type="component" value="Chromosome"/>
</dbReference>
<dbReference type="Proteomes" id="UP000278715">
    <property type="component" value="Chromosome"/>
</dbReference>
<dbReference type="Proteomes" id="UP000076770">
    <property type="component" value="Chromosome i"/>
</dbReference>
<evidence type="ECO:0000313" key="19">
    <source>
        <dbReference type="Proteomes" id="UP000273194"/>
    </source>
</evidence>
<dbReference type="Proteomes" id="UP000033085">
    <property type="component" value="Chromosome"/>
</dbReference>
<reference evidence="17 18" key="4">
    <citation type="journal article" date="2018" name="Proc. Natl. Acad. Sci. U.S.A.">
        <title>Nonmutational mechanism of inheritance in the Archaeon Sulfolobus solfataricus.</title>
        <authorList>
            <person name="Payne S."/>
            <person name="McCarthy S."/>
            <person name="Johnson T."/>
            <person name="North E."/>
            <person name="Blum P."/>
        </authorList>
    </citation>
    <scope>NUCLEOTIDE SEQUENCE [LARGE SCALE GENOMIC DNA]</scope>
    <source>
        <strain evidence="5 17">SARC-H</strain>
        <strain evidence="6 21">SARC-I</strain>
        <strain evidence="8 22">SARC-N</strain>
        <strain evidence="9 23">SARC-O</strain>
        <strain evidence="10 18">SUL120</strain>
        <strain evidence="4 19">SULG</strain>
        <strain evidence="7 20">SULM</strain>
    </source>
</reference>
<dbReference type="EMBL" id="CP011056">
    <property type="protein sequence ID" value="AKA77169.1"/>
    <property type="molecule type" value="Genomic_DNA"/>
</dbReference>
<evidence type="ECO:0000313" key="12">
    <source>
        <dbReference type="EMBL" id="SAI85073.1"/>
    </source>
</evidence>
<dbReference type="PATRIC" id="fig|2287.6.peg.2402"/>
<evidence type="ECO:0000313" key="6">
    <source>
        <dbReference type="EMBL" id="AZF74192.1"/>
    </source>
</evidence>
<evidence type="ECO:0000313" key="22">
    <source>
        <dbReference type="Proteomes" id="UP000278715"/>
    </source>
</evidence>
<gene>
    <name evidence="11" type="ORF">HFC64_02330</name>
    <name evidence="12" type="ORF">SSOP1_1519</name>
    <name evidence="3" type="ORF">SULA_2308</name>
    <name evidence="1" type="ORF">SULB_2309</name>
    <name evidence="2" type="ORF">SULC_2306</name>
    <name evidence="4" type="ORF">SULG_11670</name>
    <name evidence="5" type="ORF">SULH_11670</name>
    <name evidence="6" type="ORF">SULI_11670</name>
    <name evidence="7" type="ORF">SULM_11660</name>
    <name evidence="8" type="ORF">SULN_11660</name>
    <name evidence="9" type="ORF">SULO_11670</name>
    <name evidence="10" type="ORF">SULZ_11660</name>
</gene>
<protein>
    <recommendedName>
        <fullName evidence="25">CRISPR-associated protein</fullName>
    </recommendedName>
</protein>
<evidence type="ECO:0000313" key="1">
    <source>
        <dbReference type="EMBL" id="AKA74474.1"/>
    </source>
</evidence>
<dbReference type="OMA" id="PHEEYEI"/>
<reference evidence="11 24" key="6">
    <citation type="journal article" date="2020" name="Nat. Commun.">
        <title>The structures of two archaeal type IV pili illuminate evolutionary relationships.</title>
        <authorList>
            <person name="Wang F."/>
            <person name="Baquero D.P."/>
            <person name="Su Z."/>
            <person name="Beltran L.C."/>
            <person name="Prangishvili D."/>
            <person name="Krupovic M."/>
            <person name="Egelman E.H."/>
        </authorList>
    </citation>
    <scope>NUCLEOTIDE SEQUENCE [LARGE SCALE GENOMIC DNA]</scope>
    <source>
        <strain evidence="11 24">POZ149</strain>
    </source>
</reference>
<dbReference type="EMBL" id="CP033241">
    <property type="protein sequence ID" value="AZF84608.1"/>
    <property type="molecule type" value="Genomic_DNA"/>
</dbReference>
<dbReference type="Proteomes" id="UP000273443">
    <property type="component" value="Chromosome"/>
</dbReference>
<accession>A0A0E3GWY1</accession>